<reference evidence="9 10" key="1">
    <citation type="submission" date="2019-02" db="EMBL/GenBank/DDBJ databases">
        <title>Deep-cultivation of Planctomycetes and their phenomic and genomic characterization uncovers novel biology.</title>
        <authorList>
            <person name="Wiegand S."/>
            <person name="Jogler M."/>
            <person name="Boedeker C."/>
            <person name="Pinto D."/>
            <person name="Vollmers J."/>
            <person name="Rivas-Marin E."/>
            <person name="Kohn T."/>
            <person name="Peeters S.H."/>
            <person name="Heuer A."/>
            <person name="Rast P."/>
            <person name="Oberbeckmann S."/>
            <person name="Bunk B."/>
            <person name="Jeske O."/>
            <person name="Meyerdierks A."/>
            <person name="Storesund J.E."/>
            <person name="Kallscheuer N."/>
            <person name="Luecker S."/>
            <person name="Lage O.M."/>
            <person name="Pohl T."/>
            <person name="Merkel B.J."/>
            <person name="Hornburger P."/>
            <person name="Mueller R.-W."/>
            <person name="Bruemmer F."/>
            <person name="Labrenz M."/>
            <person name="Spormann A.M."/>
            <person name="Op den Camp H."/>
            <person name="Overmann J."/>
            <person name="Amann R."/>
            <person name="Jetten M.S.M."/>
            <person name="Mascher T."/>
            <person name="Medema M.H."/>
            <person name="Devos D.P."/>
            <person name="Kaster A.-K."/>
            <person name="Ovreas L."/>
            <person name="Rohde M."/>
            <person name="Galperin M.Y."/>
            <person name="Jogler C."/>
        </authorList>
    </citation>
    <scope>NUCLEOTIDE SEQUENCE [LARGE SCALE GENOMIC DNA]</scope>
    <source>
        <strain evidence="9 10">FF011L</strain>
    </source>
</reference>
<feature type="domain" description="MacB-like periplasmic core" evidence="8">
    <location>
        <begin position="19"/>
        <end position="224"/>
    </location>
</feature>
<dbReference type="EMBL" id="CP036262">
    <property type="protein sequence ID" value="QDS95957.1"/>
    <property type="molecule type" value="Genomic_DNA"/>
</dbReference>
<evidence type="ECO:0000259" key="8">
    <source>
        <dbReference type="Pfam" id="PF12704"/>
    </source>
</evidence>
<dbReference type="PANTHER" id="PTHR43738">
    <property type="entry name" value="ABC TRANSPORTER, MEMBRANE PROTEIN"/>
    <property type="match status" value="1"/>
</dbReference>
<dbReference type="Proteomes" id="UP000320672">
    <property type="component" value="Chromosome"/>
</dbReference>
<dbReference type="RefSeq" id="WP_145354171.1">
    <property type="nucleotide sequence ID" value="NZ_CP036262.1"/>
</dbReference>
<feature type="transmembrane region" description="Helical" evidence="6">
    <location>
        <begin position="20"/>
        <end position="40"/>
    </location>
</feature>
<sequence length="384" mass="40760">MLLPWEYGVRNLARRPIRTALTLIALATVITLVFVVVGFIRGLERSLAVSGDDAVVLVYSVNSEENVENSSIAAQIPGLLTASFDGAQARYGIQHVSPELYLGTRVREAGGKGGLGLVRGVTTAAPLVRRSVNVFEGEWPAAGEVLVGRLAAAKLGVESESLAVGKVIDFEGESWPISGRFAAGGAAFESEIWCRLSDFQTATKRQDLSMVALLLQPGRSSGEVELFCKERIDLELRAIGETAYYGLLQKHYRPVRMLAWTVVWLVSGAGVFTGLNMMYGAVAGRVREIATLQALGFRRVAILLSLIQEGVLLSAAGSLIAGFIALTMLNGMAIRFTMGAFTLRIDSVALLIGCGVGLSLGVLGALPPALKALKAEVAVCLKAV</sequence>
<evidence type="ECO:0000256" key="3">
    <source>
        <dbReference type="ARBA" id="ARBA00022692"/>
    </source>
</evidence>
<dbReference type="InterPro" id="IPR051125">
    <property type="entry name" value="ABC-4/HrtB_transporter"/>
</dbReference>
<evidence type="ECO:0000256" key="1">
    <source>
        <dbReference type="ARBA" id="ARBA00004651"/>
    </source>
</evidence>
<dbReference type="PANTHER" id="PTHR43738:SF3">
    <property type="entry name" value="ABC TRANSPORTER PERMEASE"/>
    <property type="match status" value="1"/>
</dbReference>
<evidence type="ECO:0000256" key="5">
    <source>
        <dbReference type="ARBA" id="ARBA00023136"/>
    </source>
</evidence>
<dbReference type="Pfam" id="PF12704">
    <property type="entry name" value="MacB_PCD"/>
    <property type="match status" value="1"/>
</dbReference>
<name>A0A517MMD8_9BACT</name>
<dbReference type="AlphaFoldDB" id="A0A517MMD8"/>
<keyword evidence="10" id="KW-1185">Reference proteome</keyword>
<dbReference type="GO" id="GO:0005886">
    <property type="term" value="C:plasma membrane"/>
    <property type="evidence" value="ECO:0007669"/>
    <property type="project" value="UniProtKB-SubCell"/>
</dbReference>
<dbReference type="InterPro" id="IPR025857">
    <property type="entry name" value="MacB_PCD"/>
</dbReference>
<keyword evidence="3 6" id="KW-0812">Transmembrane</keyword>
<evidence type="ECO:0000256" key="4">
    <source>
        <dbReference type="ARBA" id="ARBA00022989"/>
    </source>
</evidence>
<evidence type="ECO:0000259" key="7">
    <source>
        <dbReference type="Pfam" id="PF02687"/>
    </source>
</evidence>
<gene>
    <name evidence="9" type="ORF">FF011L_47590</name>
</gene>
<evidence type="ECO:0000313" key="10">
    <source>
        <dbReference type="Proteomes" id="UP000320672"/>
    </source>
</evidence>
<proteinExistence type="predicted"/>
<organism evidence="9 10">
    <name type="scientific">Roseimaritima multifibrata</name>
    <dbReference type="NCBI Taxonomy" id="1930274"/>
    <lineage>
        <taxon>Bacteria</taxon>
        <taxon>Pseudomonadati</taxon>
        <taxon>Planctomycetota</taxon>
        <taxon>Planctomycetia</taxon>
        <taxon>Pirellulales</taxon>
        <taxon>Pirellulaceae</taxon>
        <taxon>Roseimaritima</taxon>
    </lineage>
</organism>
<accession>A0A517MMD8</accession>
<evidence type="ECO:0000256" key="6">
    <source>
        <dbReference type="SAM" id="Phobius"/>
    </source>
</evidence>
<keyword evidence="4 6" id="KW-1133">Transmembrane helix</keyword>
<dbReference type="KEGG" id="rml:FF011L_47590"/>
<dbReference type="InterPro" id="IPR003838">
    <property type="entry name" value="ABC3_permease_C"/>
</dbReference>
<feature type="transmembrane region" description="Helical" evidence="6">
    <location>
        <begin position="347"/>
        <end position="366"/>
    </location>
</feature>
<evidence type="ECO:0000256" key="2">
    <source>
        <dbReference type="ARBA" id="ARBA00022475"/>
    </source>
</evidence>
<evidence type="ECO:0000313" key="9">
    <source>
        <dbReference type="EMBL" id="QDS95957.1"/>
    </source>
</evidence>
<keyword evidence="5 6" id="KW-0472">Membrane</keyword>
<comment type="subcellular location">
    <subcellularLocation>
        <location evidence="1">Cell membrane</location>
        <topology evidence="1">Multi-pass membrane protein</topology>
    </subcellularLocation>
</comment>
<feature type="domain" description="ABC3 transporter permease C-terminal" evidence="7">
    <location>
        <begin position="262"/>
        <end position="376"/>
    </location>
</feature>
<dbReference type="Pfam" id="PF02687">
    <property type="entry name" value="FtsX"/>
    <property type="match status" value="1"/>
</dbReference>
<feature type="transmembrane region" description="Helical" evidence="6">
    <location>
        <begin position="257"/>
        <end position="282"/>
    </location>
</feature>
<protein>
    <submittedName>
        <fullName evidence="9">FtsX-like permease family protein</fullName>
    </submittedName>
</protein>
<dbReference type="OrthoDB" id="248483at2"/>
<feature type="transmembrane region" description="Helical" evidence="6">
    <location>
        <begin position="302"/>
        <end position="326"/>
    </location>
</feature>
<keyword evidence="2" id="KW-1003">Cell membrane</keyword>